<dbReference type="InterPro" id="IPR027417">
    <property type="entry name" value="P-loop_NTPase"/>
</dbReference>
<dbReference type="GO" id="GO:0006357">
    <property type="term" value="P:regulation of transcription by RNA polymerase II"/>
    <property type="evidence" value="ECO:0007669"/>
    <property type="project" value="TreeGrafter"/>
</dbReference>
<dbReference type="SUPFAM" id="SSF48403">
    <property type="entry name" value="Ankyrin repeat"/>
    <property type="match status" value="1"/>
</dbReference>
<dbReference type="GO" id="GO:0005634">
    <property type="term" value="C:nucleus"/>
    <property type="evidence" value="ECO:0007669"/>
    <property type="project" value="UniProtKB-SubCell"/>
</dbReference>
<protein>
    <submittedName>
        <fullName evidence="11">Calmodulin-binding transcription activator 1</fullName>
    </submittedName>
</protein>
<dbReference type="InterPro" id="IPR014756">
    <property type="entry name" value="Ig_E-set"/>
</dbReference>
<reference evidence="11" key="1">
    <citation type="journal article" date="2011" name="Genome Res.">
        <title>Deep small RNA sequencing from the nematode Ascaris reveals conservation, functional diversification, and novel developmental profiles.</title>
        <authorList>
            <person name="Wang J."/>
            <person name="Czech B."/>
            <person name="Crunk A."/>
            <person name="Wallace A."/>
            <person name="Mitreva M."/>
            <person name="Hannon G.J."/>
            <person name="Davis R.E."/>
        </authorList>
    </citation>
    <scope>NUCLEOTIDE SEQUENCE</scope>
</reference>
<evidence type="ECO:0000256" key="5">
    <source>
        <dbReference type="ARBA" id="ARBA00023163"/>
    </source>
</evidence>
<feature type="region of interest" description="Disordered" evidence="9">
    <location>
        <begin position="1079"/>
        <end position="1107"/>
    </location>
</feature>
<evidence type="ECO:0000256" key="9">
    <source>
        <dbReference type="SAM" id="MobiDB-lite"/>
    </source>
</evidence>
<dbReference type="SUPFAM" id="SSF81296">
    <property type="entry name" value="E set domains"/>
    <property type="match status" value="1"/>
</dbReference>
<evidence type="ECO:0000259" key="10">
    <source>
        <dbReference type="PROSITE" id="PS51437"/>
    </source>
</evidence>
<evidence type="ECO:0000256" key="1">
    <source>
        <dbReference type="ARBA" id="ARBA00004123"/>
    </source>
</evidence>
<feature type="compositionally biased region" description="Polar residues" evidence="9">
    <location>
        <begin position="673"/>
        <end position="700"/>
    </location>
</feature>
<evidence type="ECO:0000256" key="8">
    <source>
        <dbReference type="PROSITE-ProRule" id="PRU00023"/>
    </source>
</evidence>
<evidence type="ECO:0000256" key="7">
    <source>
        <dbReference type="ARBA" id="ARBA00029480"/>
    </source>
</evidence>
<accession>F1KT07</accession>
<comment type="similarity">
    <text evidence="2">Belongs to the CAMTA family.</text>
</comment>
<dbReference type="EMBL" id="JI165380">
    <property type="protein sequence ID" value="ADY41011.1"/>
    <property type="molecule type" value="mRNA"/>
</dbReference>
<dbReference type="InterPro" id="IPR000048">
    <property type="entry name" value="IQ_motif_EF-hand-BS"/>
</dbReference>
<feature type="compositionally biased region" description="Polar residues" evidence="9">
    <location>
        <begin position="1097"/>
        <end position="1107"/>
    </location>
</feature>
<proteinExistence type="evidence at transcript level"/>
<evidence type="ECO:0000256" key="3">
    <source>
        <dbReference type="ARBA" id="ARBA00023043"/>
    </source>
</evidence>
<dbReference type="SMART" id="SM00248">
    <property type="entry name" value="ANK"/>
    <property type="match status" value="2"/>
</dbReference>
<dbReference type="AlphaFoldDB" id="F1KT07"/>
<dbReference type="Pfam" id="PF01833">
    <property type="entry name" value="TIG"/>
    <property type="match status" value="1"/>
</dbReference>
<dbReference type="Pfam" id="PF00612">
    <property type="entry name" value="IQ"/>
    <property type="match status" value="2"/>
</dbReference>
<dbReference type="Gene3D" id="1.25.40.20">
    <property type="entry name" value="Ankyrin repeat-containing domain"/>
    <property type="match status" value="1"/>
</dbReference>
<comment type="subunit">
    <text evidence="7">May interact with calmodulin.</text>
</comment>
<dbReference type="PROSITE" id="PS50096">
    <property type="entry name" value="IQ"/>
    <property type="match status" value="1"/>
</dbReference>
<dbReference type="SUPFAM" id="SSF52540">
    <property type="entry name" value="P-loop containing nucleoside triphosphate hydrolases"/>
    <property type="match status" value="1"/>
</dbReference>
<dbReference type="Pfam" id="PF00023">
    <property type="entry name" value="Ank"/>
    <property type="match status" value="1"/>
</dbReference>
<evidence type="ECO:0000256" key="4">
    <source>
        <dbReference type="ARBA" id="ARBA00023159"/>
    </source>
</evidence>
<dbReference type="SMART" id="SM00015">
    <property type="entry name" value="IQ"/>
    <property type="match status" value="3"/>
</dbReference>
<sequence length="1107" mass="122069">MQTQLVNFVAPLDEFPANHAKWNSNEEVARILYSAQSHPEWLSSEVQAFPPSTSQWLFKRLDGIHFKQDGYEWKRRKEGKLIREDHVKLKVQKCETIAGSYVHSAVVPSFHRRIYWLFDQPQTVLVHYMNVPSEETRHGQPLHVRIAHSIRSNGLSLTHSQLEQQIRPILCYSMHPAEISSLLEDVFAVLNTAHSFPPAISFRHGCHHQVRCVGDCGLGGMEAVHLGDSSQSSLPEHFPVERSSSCSGMFRRGVTSVAIRRQPSAFSDTLDQQFTGALLTNYAAESDSSLVGTEKMASMPNEYGNVVCHCETNGLSKSPATVIEPDSASSGCSACDIHAVVPQTTSTSQPGAACSAPLIEIADLSPDRSPLKGGTKVLIVGGWYLRGHDYTVMFGDRQVPATLFHAGVLRCFAPPHNSGVVKLEVYCDGSLVSHAVQFEYFDMSAAGGRSPALAELAQRLSFVHSCLLTEGVDCMRELPETDTETVVLEMCNEMMKYPLNYSLLAAPPPDHSGNSLLHLCAVLNFHRTIRLILQWRSEISSRFYLRDFDVVARDSEGRTPLHLAISHANLFSIQALISHCPSAIDVLDDRGETPQDLMLKSQNPHVASTVAQSVEAVRQRNAKANEERSPLTKESVNSTALWVMTNGETVTDEQRLAYGSSLTSSCLVQTQDRCSPDKSINQSSDLSDVDSAHQNGSSQSSDDHHHVAWLEHNMLLSNDAVMGCSSDCQMSSEGSSWMEGPLSMDVHIPDSPTTAGMWNALESNDNAASEGARARMASLAQQIIDALPARIKSSSTAVESNCLDDVGGLSEPSSSGLSDHSKNPFLGNACVSSSSEWEELISPLQTNNYGFSPSPNFMGREGEDVRNGEVGPLDVLNASSSTSAFTGLQSASVQPAATAASGGGTLSPDASTKDLGEFFNTEGVMGPLERHFRDLRLSDREQRELYEAAKIIQHAYREYKARINSQRQNEAERNAAVVIQSYYRRYKQFCYFKKLHKAAVLIQKHFRMHRTLNCTEEHHIDEQLNGNCLRLVQANDDPHVSPLMKEHQAALTIQHAYRGHYQRKRQAAARKIQKFMRQSRQKMRKIHESSGGVSTGIDPTTQVSNGS</sequence>
<evidence type="ECO:0000256" key="6">
    <source>
        <dbReference type="ARBA" id="ARBA00023242"/>
    </source>
</evidence>
<keyword evidence="6" id="KW-0539">Nucleus</keyword>
<organism evidence="11">
    <name type="scientific">Ascaris suum</name>
    <name type="common">Pig roundworm</name>
    <name type="synonym">Ascaris lumbricoides</name>
    <dbReference type="NCBI Taxonomy" id="6253"/>
    <lineage>
        <taxon>Eukaryota</taxon>
        <taxon>Metazoa</taxon>
        <taxon>Ecdysozoa</taxon>
        <taxon>Nematoda</taxon>
        <taxon>Chromadorea</taxon>
        <taxon>Rhabditida</taxon>
        <taxon>Spirurina</taxon>
        <taxon>Ascaridomorpha</taxon>
        <taxon>Ascaridoidea</taxon>
        <taxon>Ascarididae</taxon>
        <taxon>Ascaris</taxon>
    </lineage>
</organism>
<keyword evidence="5" id="KW-0804">Transcription</keyword>
<dbReference type="InterPro" id="IPR005559">
    <property type="entry name" value="CG-1_dom"/>
</dbReference>
<keyword evidence="4" id="KW-0010">Activator</keyword>
<dbReference type="PROSITE" id="PS51437">
    <property type="entry name" value="CG_1"/>
    <property type="match status" value="1"/>
</dbReference>
<dbReference type="Gene3D" id="1.20.5.190">
    <property type="match status" value="2"/>
</dbReference>
<dbReference type="Gene3D" id="2.60.40.10">
    <property type="entry name" value="Immunoglobulins"/>
    <property type="match status" value="1"/>
</dbReference>
<dbReference type="PROSITE" id="PS50088">
    <property type="entry name" value="ANK_REPEAT"/>
    <property type="match status" value="1"/>
</dbReference>
<keyword evidence="3 8" id="KW-0040">ANK repeat</keyword>
<dbReference type="SMART" id="SM01076">
    <property type="entry name" value="CG-1"/>
    <property type="match status" value="1"/>
</dbReference>
<evidence type="ECO:0000313" key="11">
    <source>
        <dbReference type="EMBL" id="ADY41011.1"/>
    </source>
</evidence>
<dbReference type="InterPro" id="IPR036770">
    <property type="entry name" value="Ankyrin_rpt-contain_sf"/>
</dbReference>
<dbReference type="InterPro" id="IPR013783">
    <property type="entry name" value="Ig-like_fold"/>
</dbReference>
<name>F1KT07_ASCSU</name>
<dbReference type="PANTHER" id="PTHR23335">
    <property type="entry name" value="CALMODULIN-BINDING TRANSCRIPTION ACTIVATOR CAMTA"/>
    <property type="match status" value="1"/>
</dbReference>
<dbReference type="InterPro" id="IPR002110">
    <property type="entry name" value="Ankyrin_rpt"/>
</dbReference>
<feature type="repeat" description="ANK" evidence="8">
    <location>
        <begin position="556"/>
        <end position="579"/>
    </location>
</feature>
<dbReference type="PROSITE" id="PS50297">
    <property type="entry name" value="ANK_REP_REGION"/>
    <property type="match status" value="1"/>
</dbReference>
<dbReference type="Pfam" id="PF03859">
    <property type="entry name" value="CG-1"/>
    <property type="match status" value="1"/>
</dbReference>
<feature type="region of interest" description="Disordered" evidence="9">
    <location>
        <begin position="673"/>
        <end position="703"/>
    </location>
</feature>
<dbReference type="PANTHER" id="PTHR23335:SF1">
    <property type="entry name" value="CALMODULIN-BINDING TRANSCRIPTION ACTIVATOR, ISOFORM F"/>
    <property type="match status" value="1"/>
</dbReference>
<evidence type="ECO:0000256" key="2">
    <source>
        <dbReference type="ARBA" id="ARBA00008267"/>
    </source>
</evidence>
<dbReference type="GO" id="GO:0003690">
    <property type="term" value="F:double-stranded DNA binding"/>
    <property type="evidence" value="ECO:0007669"/>
    <property type="project" value="TreeGrafter"/>
</dbReference>
<feature type="domain" description="CG-1" evidence="10">
    <location>
        <begin position="11"/>
        <end position="137"/>
    </location>
</feature>
<dbReference type="GO" id="GO:0003712">
    <property type="term" value="F:transcription coregulator activity"/>
    <property type="evidence" value="ECO:0007669"/>
    <property type="project" value="TreeGrafter"/>
</dbReference>
<dbReference type="CDD" id="cd23767">
    <property type="entry name" value="IQCD"/>
    <property type="match status" value="1"/>
</dbReference>
<comment type="subcellular location">
    <subcellularLocation>
        <location evidence="1">Nucleus</location>
    </subcellularLocation>
</comment>
<dbReference type="InterPro" id="IPR002909">
    <property type="entry name" value="IPT_dom"/>
</dbReference>